<feature type="transmembrane region" description="Helical" evidence="9">
    <location>
        <begin position="496"/>
        <end position="516"/>
    </location>
</feature>
<feature type="compositionally biased region" description="Basic and acidic residues" evidence="8">
    <location>
        <begin position="376"/>
        <end position="390"/>
    </location>
</feature>
<evidence type="ECO:0000259" key="10">
    <source>
        <dbReference type="Pfam" id="PF13962"/>
    </source>
</evidence>
<evidence type="ECO:0000256" key="3">
    <source>
        <dbReference type="ARBA" id="ARBA00022737"/>
    </source>
</evidence>
<evidence type="ECO:0000256" key="4">
    <source>
        <dbReference type="ARBA" id="ARBA00022989"/>
    </source>
</evidence>
<dbReference type="InterPro" id="IPR036770">
    <property type="entry name" value="Ankyrin_rpt-contain_sf"/>
</dbReference>
<evidence type="ECO:0000313" key="12">
    <source>
        <dbReference type="Proteomes" id="UP000224567"/>
    </source>
</evidence>
<dbReference type="Pfam" id="PF12796">
    <property type="entry name" value="Ank_2"/>
    <property type="match status" value="3"/>
</dbReference>
<dbReference type="Pfam" id="PF13962">
    <property type="entry name" value="PGG"/>
    <property type="match status" value="1"/>
</dbReference>
<dbReference type="PANTHER" id="PTHR24186:SF50">
    <property type="entry name" value="ANKYRIN REPEAT-CONTAINING PROTEIN ITN1-LIKE ISOFORM X1"/>
    <property type="match status" value="1"/>
</dbReference>
<keyword evidence="2 9" id="KW-0812">Transmembrane</keyword>
<dbReference type="SMART" id="SM00248">
    <property type="entry name" value="ANK"/>
    <property type="match status" value="7"/>
</dbReference>
<dbReference type="OrthoDB" id="1847170at2759"/>
<dbReference type="SUPFAM" id="SSF48403">
    <property type="entry name" value="Ankyrin repeat"/>
    <property type="match status" value="1"/>
</dbReference>
<comment type="caution">
    <text evidence="11">The sequence shown here is derived from an EMBL/GenBank/DDBJ whole genome shotgun (WGS) entry which is preliminary data.</text>
</comment>
<proteinExistence type="predicted"/>
<dbReference type="Gene3D" id="1.25.40.20">
    <property type="entry name" value="Ankyrin repeat-containing domain"/>
    <property type="match status" value="2"/>
</dbReference>
<name>A0A2G2WVG2_CAPBA</name>
<reference evidence="11 12" key="1">
    <citation type="journal article" date="2017" name="Genome Biol.">
        <title>New reference genome sequences of hot pepper reveal the massive evolution of plant disease-resistance genes by retroduplication.</title>
        <authorList>
            <person name="Kim S."/>
            <person name="Park J."/>
            <person name="Yeom S.I."/>
            <person name="Kim Y.M."/>
            <person name="Seo E."/>
            <person name="Kim K.T."/>
            <person name="Kim M.S."/>
            <person name="Lee J.M."/>
            <person name="Cheong K."/>
            <person name="Shin H.S."/>
            <person name="Kim S.B."/>
            <person name="Han K."/>
            <person name="Lee J."/>
            <person name="Park M."/>
            <person name="Lee H.A."/>
            <person name="Lee H.Y."/>
            <person name="Lee Y."/>
            <person name="Oh S."/>
            <person name="Lee J.H."/>
            <person name="Choi E."/>
            <person name="Choi E."/>
            <person name="Lee S.E."/>
            <person name="Jeon J."/>
            <person name="Kim H."/>
            <person name="Choi G."/>
            <person name="Song H."/>
            <person name="Lee J."/>
            <person name="Lee S.C."/>
            <person name="Kwon J.K."/>
            <person name="Lee H.Y."/>
            <person name="Koo N."/>
            <person name="Hong Y."/>
            <person name="Kim R.W."/>
            <person name="Kang W.H."/>
            <person name="Huh J.H."/>
            <person name="Kang B.C."/>
            <person name="Yang T.J."/>
            <person name="Lee Y.H."/>
            <person name="Bennetzen J.L."/>
            <person name="Choi D."/>
        </authorList>
    </citation>
    <scope>NUCLEOTIDE SEQUENCE [LARGE SCALE GENOMIC DNA]</scope>
    <source>
        <strain evidence="12">cv. PBC81</strain>
    </source>
</reference>
<evidence type="ECO:0000313" key="11">
    <source>
        <dbReference type="EMBL" id="PHT49217.1"/>
    </source>
</evidence>
<evidence type="ECO:0000256" key="9">
    <source>
        <dbReference type="SAM" id="Phobius"/>
    </source>
</evidence>
<feature type="transmembrane region" description="Helical" evidence="9">
    <location>
        <begin position="406"/>
        <end position="429"/>
    </location>
</feature>
<protein>
    <recommendedName>
        <fullName evidence="10">PGG domain-containing protein</fullName>
    </recommendedName>
</protein>
<keyword evidence="5 7" id="KW-0040">ANK repeat</keyword>
<dbReference type="GO" id="GO:0005886">
    <property type="term" value="C:plasma membrane"/>
    <property type="evidence" value="ECO:0007669"/>
    <property type="project" value="TreeGrafter"/>
</dbReference>
<evidence type="ECO:0000256" key="6">
    <source>
        <dbReference type="ARBA" id="ARBA00023136"/>
    </source>
</evidence>
<gene>
    <name evidence="11" type="ORF">CQW23_13425</name>
</gene>
<feature type="transmembrane region" description="Helical" evidence="9">
    <location>
        <begin position="449"/>
        <end position="475"/>
    </location>
</feature>
<organism evidence="11 12">
    <name type="scientific">Capsicum baccatum</name>
    <name type="common">Peruvian pepper</name>
    <dbReference type="NCBI Taxonomy" id="33114"/>
    <lineage>
        <taxon>Eukaryota</taxon>
        <taxon>Viridiplantae</taxon>
        <taxon>Streptophyta</taxon>
        <taxon>Embryophyta</taxon>
        <taxon>Tracheophyta</taxon>
        <taxon>Spermatophyta</taxon>
        <taxon>Magnoliopsida</taxon>
        <taxon>eudicotyledons</taxon>
        <taxon>Gunneridae</taxon>
        <taxon>Pentapetalae</taxon>
        <taxon>asterids</taxon>
        <taxon>lamiids</taxon>
        <taxon>Solanales</taxon>
        <taxon>Solanaceae</taxon>
        <taxon>Solanoideae</taxon>
        <taxon>Capsiceae</taxon>
        <taxon>Capsicum</taxon>
    </lineage>
</organism>
<keyword evidence="6 9" id="KW-0472">Membrane</keyword>
<dbReference type="PANTHER" id="PTHR24186">
    <property type="entry name" value="PROTEIN PHOSPHATASE 1 REGULATORY SUBUNIT"/>
    <property type="match status" value="1"/>
</dbReference>
<dbReference type="STRING" id="33114.A0A2G2WVG2"/>
<evidence type="ECO:0000256" key="7">
    <source>
        <dbReference type="PROSITE-ProRule" id="PRU00023"/>
    </source>
</evidence>
<dbReference type="InterPro" id="IPR026961">
    <property type="entry name" value="PGG_dom"/>
</dbReference>
<feature type="domain" description="PGG" evidence="10">
    <location>
        <begin position="398"/>
        <end position="514"/>
    </location>
</feature>
<sequence>MDSKLYKAVTEGNRGNGDFSFDDYLNRDEENGYQVTPKGNTVLHVAALYGQSDFVRQVIGIAPALLCCKNKKNETALHLAANKWHKDVVEALLRGVDEAGQAVGINKETLMRMTDDGGDTALHKAVRNGRLDTVRLLVTQDPDFEFPGNNAGETPLYLPWSVVLFLIFDIYVSRLCGITVEWNKSLCEESDKWDWNPLHYAVRGGLSGLVCEMLEWKTSLAYTHAGNANNWATSIHIASSEGHVKMIHKLLNHSPDSLETLDSNGQNALHVAISNKKTVVVRFLLNSEESDNLIDEPDNDGNTPLHLLAASDCIRVPSKLGRHASAKKMLFNKENETQLDISESSTKKTSLEKRSFKQSLRHCRLRRRDFEIKCKKMQQDETESRENTAKRDKKGKKKDIMEATQMHLVVATLLVTVTFAAGFTLPGGFASDLSSSNKGMAILIKETAFRAFVVSDTIAFTCSACAVFIYFYTAINAANTKTLKSITMNLNIAIHLQYLSISAVVIAFITGMYATLAHSVGVAVTVCHRLHFFPSVHVNFL</sequence>
<keyword evidence="12" id="KW-1185">Reference proteome</keyword>
<feature type="repeat" description="ANK" evidence="7">
    <location>
        <begin position="264"/>
        <end position="296"/>
    </location>
</feature>
<reference evidence="12" key="2">
    <citation type="journal article" date="2017" name="J. Anim. Genet.">
        <title>Multiple reference genome sequences of hot pepper reveal the massive evolution of plant disease resistance genes by retroduplication.</title>
        <authorList>
            <person name="Kim S."/>
            <person name="Park J."/>
            <person name="Yeom S.-I."/>
            <person name="Kim Y.-M."/>
            <person name="Seo E."/>
            <person name="Kim K.-T."/>
            <person name="Kim M.-S."/>
            <person name="Lee J.M."/>
            <person name="Cheong K."/>
            <person name="Shin H.-S."/>
            <person name="Kim S.-B."/>
            <person name="Han K."/>
            <person name="Lee J."/>
            <person name="Park M."/>
            <person name="Lee H.-A."/>
            <person name="Lee H.-Y."/>
            <person name="Lee Y."/>
            <person name="Oh S."/>
            <person name="Lee J.H."/>
            <person name="Choi E."/>
            <person name="Choi E."/>
            <person name="Lee S.E."/>
            <person name="Jeon J."/>
            <person name="Kim H."/>
            <person name="Choi G."/>
            <person name="Song H."/>
            <person name="Lee J."/>
            <person name="Lee S.-C."/>
            <person name="Kwon J.-K."/>
            <person name="Lee H.-Y."/>
            <person name="Koo N."/>
            <person name="Hong Y."/>
            <person name="Kim R.W."/>
            <person name="Kang W.-H."/>
            <person name="Huh J.H."/>
            <person name="Kang B.-C."/>
            <person name="Yang T.-J."/>
            <person name="Lee Y.-H."/>
            <person name="Bennetzen J.L."/>
            <person name="Choi D."/>
        </authorList>
    </citation>
    <scope>NUCLEOTIDE SEQUENCE [LARGE SCALE GENOMIC DNA]</scope>
    <source>
        <strain evidence="12">cv. PBC81</strain>
    </source>
</reference>
<accession>A0A2G2WVG2</accession>
<feature type="repeat" description="ANK" evidence="7">
    <location>
        <begin position="117"/>
        <end position="149"/>
    </location>
</feature>
<dbReference type="InterPro" id="IPR002110">
    <property type="entry name" value="Ankyrin_rpt"/>
</dbReference>
<feature type="region of interest" description="Disordered" evidence="8">
    <location>
        <begin position="376"/>
        <end position="397"/>
    </location>
</feature>
<dbReference type="Proteomes" id="UP000224567">
    <property type="component" value="Unassembled WGS sequence"/>
</dbReference>
<evidence type="ECO:0000256" key="8">
    <source>
        <dbReference type="SAM" id="MobiDB-lite"/>
    </source>
</evidence>
<keyword evidence="3" id="KW-0677">Repeat</keyword>
<evidence type="ECO:0000256" key="2">
    <source>
        <dbReference type="ARBA" id="ARBA00022692"/>
    </source>
</evidence>
<dbReference type="PROSITE" id="PS50088">
    <property type="entry name" value="ANK_REPEAT"/>
    <property type="match status" value="2"/>
</dbReference>
<evidence type="ECO:0000256" key="5">
    <source>
        <dbReference type="ARBA" id="ARBA00023043"/>
    </source>
</evidence>
<dbReference type="PROSITE" id="PS50297">
    <property type="entry name" value="ANK_REP_REGION"/>
    <property type="match status" value="1"/>
</dbReference>
<dbReference type="AlphaFoldDB" id="A0A2G2WVG2"/>
<comment type="subcellular location">
    <subcellularLocation>
        <location evidence="1">Membrane</location>
        <topology evidence="1">Multi-pass membrane protein</topology>
    </subcellularLocation>
</comment>
<dbReference type="EMBL" id="MLFT02000005">
    <property type="protein sequence ID" value="PHT49217.1"/>
    <property type="molecule type" value="Genomic_DNA"/>
</dbReference>
<keyword evidence="4 9" id="KW-1133">Transmembrane helix</keyword>
<evidence type="ECO:0000256" key="1">
    <source>
        <dbReference type="ARBA" id="ARBA00004141"/>
    </source>
</evidence>